<dbReference type="Pfam" id="PF01872">
    <property type="entry name" value="RibD_C"/>
    <property type="match status" value="1"/>
</dbReference>
<dbReference type="InterPro" id="IPR024072">
    <property type="entry name" value="DHFR-like_dom_sf"/>
</dbReference>
<accession>N1UZE8</accession>
<comment type="caution">
    <text evidence="3">The sequence shown here is derived from an EMBL/GenBank/DDBJ whole genome shotgun (WGS) entry which is preliminary data.</text>
</comment>
<feature type="domain" description="Bacterial bifunctional deaminase-reductase C-terminal" evidence="2">
    <location>
        <begin position="7"/>
        <end position="171"/>
    </location>
</feature>
<sequence length="219" mass="24365">MGELHVYMNVTLDGVIQANGGPTVQDGEFEYAGWERPYWDSEAGEQLDADVQASDALLLGRTTYDIFRPYWPGQPNAIGRAFDRMPKYVASRGTPELSWDTSTQVSDAASEVPRLRERHRLIHTWGSANLLQTLFRERLVDQVNLWVCPVVLGHGKRLFPEGTPAARFELAEKPRPFPAGVMLLRYRCLEGSVETSAAESITAGNDRTPPGPEQPGRPS</sequence>
<dbReference type="PANTHER" id="PTHR38011">
    <property type="entry name" value="DIHYDROFOLATE REDUCTASE FAMILY PROTEIN (AFU_ORTHOLOGUE AFUA_8G06820)"/>
    <property type="match status" value="1"/>
</dbReference>
<evidence type="ECO:0000259" key="2">
    <source>
        <dbReference type="Pfam" id="PF01872"/>
    </source>
</evidence>
<gene>
    <name evidence="3" type="ORF">D477_016255</name>
</gene>
<dbReference type="Proteomes" id="UP000010729">
    <property type="component" value="Unassembled WGS sequence"/>
</dbReference>
<name>N1UZE8_9MICC</name>
<evidence type="ECO:0000313" key="3">
    <source>
        <dbReference type="EMBL" id="EMY33169.1"/>
    </source>
</evidence>
<proteinExistence type="predicted"/>
<dbReference type="GO" id="GO:0008703">
    <property type="term" value="F:5-amino-6-(5-phosphoribosylamino)uracil reductase activity"/>
    <property type="evidence" value="ECO:0007669"/>
    <property type="project" value="InterPro"/>
</dbReference>
<dbReference type="RefSeq" id="WP_005271603.1">
    <property type="nucleotide sequence ID" value="NZ_ANPE02000195.1"/>
</dbReference>
<organism evidence="3 4">
    <name type="scientific">Arthrobacter crystallopoietes BAB-32</name>
    <dbReference type="NCBI Taxonomy" id="1246476"/>
    <lineage>
        <taxon>Bacteria</taxon>
        <taxon>Bacillati</taxon>
        <taxon>Actinomycetota</taxon>
        <taxon>Actinomycetes</taxon>
        <taxon>Micrococcales</taxon>
        <taxon>Micrococcaceae</taxon>
        <taxon>Crystallibacter</taxon>
    </lineage>
</organism>
<dbReference type="AlphaFoldDB" id="N1UZE8"/>
<dbReference type="InterPro" id="IPR050765">
    <property type="entry name" value="Riboflavin_Biosynth_HTPR"/>
</dbReference>
<protein>
    <recommendedName>
        <fullName evidence="2">Bacterial bifunctional deaminase-reductase C-terminal domain-containing protein</fullName>
    </recommendedName>
</protein>
<evidence type="ECO:0000256" key="1">
    <source>
        <dbReference type="SAM" id="MobiDB-lite"/>
    </source>
</evidence>
<dbReference type="InterPro" id="IPR002734">
    <property type="entry name" value="RibDG_C"/>
</dbReference>
<dbReference type="OrthoDB" id="7342392at2"/>
<dbReference type="Gene3D" id="3.40.430.10">
    <property type="entry name" value="Dihydrofolate Reductase, subunit A"/>
    <property type="match status" value="1"/>
</dbReference>
<feature type="region of interest" description="Disordered" evidence="1">
    <location>
        <begin position="197"/>
        <end position="219"/>
    </location>
</feature>
<dbReference type="GO" id="GO:0009231">
    <property type="term" value="P:riboflavin biosynthetic process"/>
    <property type="evidence" value="ECO:0007669"/>
    <property type="project" value="InterPro"/>
</dbReference>
<dbReference type="EMBL" id="ANPE02000195">
    <property type="protein sequence ID" value="EMY33169.1"/>
    <property type="molecule type" value="Genomic_DNA"/>
</dbReference>
<feature type="compositionally biased region" description="Pro residues" evidence="1">
    <location>
        <begin position="209"/>
        <end position="219"/>
    </location>
</feature>
<dbReference type="SUPFAM" id="SSF53597">
    <property type="entry name" value="Dihydrofolate reductase-like"/>
    <property type="match status" value="1"/>
</dbReference>
<reference evidence="3 4" key="1">
    <citation type="journal article" date="2013" name="Genome Announc.">
        <title>Draft Genome Sequence of Arthrobacter crystallopoietes Strain BAB-32, Revealing Genes for Bioremediation.</title>
        <authorList>
            <person name="Joshi M.N."/>
            <person name="Pandit A.S."/>
            <person name="Sharma A."/>
            <person name="Pandya R.V."/>
            <person name="Desai S.M."/>
            <person name="Saxena A.K."/>
            <person name="Bagatharia S.B."/>
        </authorList>
    </citation>
    <scope>NUCLEOTIDE SEQUENCE [LARGE SCALE GENOMIC DNA]</scope>
    <source>
        <strain evidence="3 4">BAB-32</strain>
    </source>
</reference>
<evidence type="ECO:0000313" key="4">
    <source>
        <dbReference type="Proteomes" id="UP000010729"/>
    </source>
</evidence>
<keyword evidence="4" id="KW-1185">Reference proteome</keyword>
<dbReference type="PANTHER" id="PTHR38011:SF2">
    <property type="entry name" value="BIFUNCTIONAL DEAMINASE-REDUCTASE DOMAIN PROTEIN"/>
    <property type="match status" value="1"/>
</dbReference>